<dbReference type="Pfam" id="PF03748">
    <property type="entry name" value="FliL"/>
    <property type="match status" value="1"/>
</dbReference>
<evidence type="ECO:0000256" key="3">
    <source>
        <dbReference type="ARBA" id="ARBA00008281"/>
    </source>
</evidence>
<evidence type="ECO:0000256" key="4">
    <source>
        <dbReference type="ARBA" id="ARBA00022475"/>
    </source>
</evidence>
<evidence type="ECO:0000256" key="10">
    <source>
        <dbReference type="RuleBase" id="RU364125"/>
    </source>
</evidence>
<keyword evidence="9 10" id="KW-0472">Membrane</keyword>
<proteinExistence type="inferred from homology"/>
<comment type="subcellular location">
    <subcellularLocation>
        <location evidence="10">Cell inner membrane</location>
    </subcellularLocation>
    <subcellularLocation>
        <location evidence="2">Cell membrane</location>
        <topology evidence="2">Single-pass membrane protein</topology>
    </subcellularLocation>
</comment>
<evidence type="ECO:0000313" key="13">
    <source>
        <dbReference type="Proteomes" id="UP001064087"/>
    </source>
</evidence>
<accession>A0ABY6D817</accession>
<sequence length="172" mass="18808">MMKKLLPIILLLIGIGGGVGAGLALRPAQIPGETDDTENMTTEEHPEQKSPTDDGHVDTDHANTDGVAFVRLNNQFVIPVVSPDRVEALVVMSLSIELAKNQPEAVYEREPKLRDKFLQVLFEHANMGGFDGEFTDAKRLDTLRASLLEVAQHVVGAEVTSVLITDIARQDR</sequence>
<keyword evidence="12" id="KW-0969">Cilium</keyword>
<evidence type="ECO:0000256" key="11">
    <source>
        <dbReference type="SAM" id="MobiDB-lite"/>
    </source>
</evidence>
<evidence type="ECO:0000313" key="12">
    <source>
        <dbReference type="EMBL" id="UXX82281.1"/>
    </source>
</evidence>
<feature type="region of interest" description="Disordered" evidence="11">
    <location>
        <begin position="29"/>
        <end position="61"/>
    </location>
</feature>
<feature type="compositionally biased region" description="Basic and acidic residues" evidence="11">
    <location>
        <begin position="42"/>
        <end position="61"/>
    </location>
</feature>
<evidence type="ECO:0000256" key="5">
    <source>
        <dbReference type="ARBA" id="ARBA00022500"/>
    </source>
</evidence>
<keyword evidence="6" id="KW-0812">Transmembrane</keyword>
<comment type="similarity">
    <text evidence="3 10">Belongs to the FliL family.</text>
</comment>
<evidence type="ECO:0000256" key="9">
    <source>
        <dbReference type="ARBA" id="ARBA00023136"/>
    </source>
</evidence>
<dbReference type="Proteomes" id="UP001064087">
    <property type="component" value="Chromosome"/>
</dbReference>
<evidence type="ECO:0000256" key="8">
    <source>
        <dbReference type="ARBA" id="ARBA00022989"/>
    </source>
</evidence>
<keyword evidence="10" id="KW-0997">Cell inner membrane</keyword>
<keyword evidence="12" id="KW-0966">Cell projection</keyword>
<dbReference type="InterPro" id="IPR005503">
    <property type="entry name" value="FliL"/>
</dbReference>
<comment type="function">
    <text evidence="1 10">Controls the rotational direction of flagella during chemotaxis.</text>
</comment>
<reference evidence="12" key="1">
    <citation type="submission" date="2022-10" db="EMBL/GenBank/DDBJ databases">
        <title>Roseovarius pelagicus sp. nov., isolated from Arctic seawater.</title>
        <authorList>
            <person name="Hong Y.W."/>
            <person name="Hwang C.Y."/>
        </authorList>
    </citation>
    <scope>NUCLEOTIDE SEQUENCE</scope>
    <source>
        <strain evidence="12">HL-MP18</strain>
    </source>
</reference>
<evidence type="ECO:0000256" key="1">
    <source>
        <dbReference type="ARBA" id="ARBA00002254"/>
    </source>
</evidence>
<evidence type="ECO:0000256" key="7">
    <source>
        <dbReference type="ARBA" id="ARBA00022779"/>
    </source>
</evidence>
<keyword evidence="7 10" id="KW-0283">Flagellar rotation</keyword>
<evidence type="ECO:0000256" key="6">
    <source>
        <dbReference type="ARBA" id="ARBA00022692"/>
    </source>
</evidence>
<keyword evidence="12" id="KW-0282">Flagellum</keyword>
<keyword evidence="5 10" id="KW-0145">Chemotaxis</keyword>
<name>A0ABY6D817_9RHOB</name>
<evidence type="ECO:0000256" key="2">
    <source>
        <dbReference type="ARBA" id="ARBA00004162"/>
    </source>
</evidence>
<keyword evidence="13" id="KW-1185">Reference proteome</keyword>
<keyword evidence="8" id="KW-1133">Transmembrane helix</keyword>
<keyword evidence="4" id="KW-1003">Cell membrane</keyword>
<protein>
    <recommendedName>
        <fullName evidence="10">Flagellar protein FliL</fullName>
    </recommendedName>
</protein>
<gene>
    <name evidence="12" type="ORF">N7U68_14390</name>
</gene>
<dbReference type="RefSeq" id="WP_263047256.1">
    <property type="nucleotide sequence ID" value="NZ_CP106738.1"/>
</dbReference>
<dbReference type="EMBL" id="CP106738">
    <property type="protein sequence ID" value="UXX82281.1"/>
    <property type="molecule type" value="Genomic_DNA"/>
</dbReference>
<organism evidence="12 13">
    <name type="scientific">Roseovarius pelagicus</name>
    <dbReference type="NCBI Taxonomy" id="2980108"/>
    <lineage>
        <taxon>Bacteria</taxon>
        <taxon>Pseudomonadati</taxon>
        <taxon>Pseudomonadota</taxon>
        <taxon>Alphaproteobacteria</taxon>
        <taxon>Rhodobacterales</taxon>
        <taxon>Roseobacteraceae</taxon>
        <taxon>Roseovarius</taxon>
    </lineage>
</organism>